<dbReference type="InterPro" id="IPR034161">
    <property type="entry name" value="Pepsin-like_plant"/>
</dbReference>
<name>A0A445I4Z2_GLYSO</name>
<dbReference type="GO" id="GO:0006508">
    <property type="term" value="P:proteolysis"/>
    <property type="evidence" value="ECO:0007669"/>
    <property type="project" value="UniProtKB-KW"/>
</dbReference>
<dbReference type="PRINTS" id="PR00792">
    <property type="entry name" value="PEPSIN"/>
</dbReference>
<accession>A0A445I4Z2</accession>
<dbReference type="FunFam" id="2.40.70.10:FF:000053">
    <property type="entry name" value="Eukaryotic aspartyl protease family protein"/>
    <property type="match status" value="1"/>
</dbReference>
<evidence type="ECO:0000313" key="11">
    <source>
        <dbReference type="EMBL" id="RZB81065.1"/>
    </source>
</evidence>
<dbReference type="Gramene" id="XM_028333503.1">
    <property type="protein sequence ID" value="XP_028189304.1"/>
    <property type="gene ID" value="LOC114375654"/>
</dbReference>
<evidence type="ECO:0000313" key="12">
    <source>
        <dbReference type="Proteomes" id="UP000289340"/>
    </source>
</evidence>
<dbReference type="InterPro" id="IPR051708">
    <property type="entry name" value="Plant_Aspart_Prot_A1"/>
</dbReference>
<feature type="active site" evidence="6">
    <location>
        <position position="417"/>
    </location>
</feature>
<dbReference type="InterPro" id="IPR001461">
    <property type="entry name" value="Aspartic_peptidase_A1"/>
</dbReference>
<reference evidence="11 12" key="1">
    <citation type="submission" date="2018-09" db="EMBL/GenBank/DDBJ databases">
        <title>A high-quality reference genome of wild soybean provides a powerful tool to mine soybean genomes.</title>
        <authorList>
            <person name="Xie M."/>
            <person name="Chung C.Y.L."/>
            <person name="Li M.-W."/>
            <person name="Wong F.-L."/>
            <person name="Chan T.-F."/>
            <person name="Lam H.-M."/>
        </authorList>
    </citation>
    <scope>NUCLEOTIDE SEQUENCE [LARGE SCALE GENOMIC DNA]</scope>
    <source>
        <strain evidence="12">cv. W05</strain>
        <tissue evidence="11">Hypocotyl of etiolated seedlings</tissue>
    </source>
</reference>
<dbReference type="InterPro" id="IPR033121">
    <property type="entry name" value="PEPTIDASE_A1"/>
</dbReference>
<dbReference type="PROSITE" id="PS00141">
    <property type="entry name" value="ASP_PROTEASE"/>
    <property type="match status" value="1"/>
</dbReference>
<dbReference type="PROSITE" id="PS51767">
    <property type="entry name" value="PEPTIDASE_A1"/>
    <property type="match status" value="1"/>
</dbReference>
<dbReference type="PANTHER" id="PTHR47967">
    <property type="entry name" value="OS07G0603500 PROTEIN-RELATED"/>
    <property type="match status" value="1"/>
</dbReference>
<dbReference type="Proteomes" id="UP000289340">
    <property type="component" value="Chromosome 11"/>
</dbReference>
<evidence type="ECO:0000256" key="6">
    <source>
        <dbReference type="PIRSR" id="PIRSR601461-1"/>
    </source>
</evidence>
<evidence type="ECO:0000259" key="10">
    <source>
        <dbReference type="PROSITE" id="PS51767"/>
    </source>
</evidence>
<feature type="signal peptide" evidence="9">
    <location>
        <begin position="1"/>
        <end position="18"/>
    </location>
</feature>
<dbReference type="PANTHER" id="PTHR47967:SF28">
    <property type="entry name" value="ASPARTYL PROTEASE FAMILY PROTEIN 2-LIKE"/>
    <property type="match status" value="1"/>
</dbReference>
<dbReference type="Gene3D" id="2.40.70.10">
    <property type="entry name" value="Acid Proteases"/>
    <property type="match status" value="2"/>
</dbReference>
<dbReference type="InterPro" id="IPR032799">
    <property type="entry name" value="TAXi_C"/>
</dbReference>
<evidence type="ECO:0000256" key="3">
    <source>
        <dbReference type="ARBA" id="ARBA00022750"/>
    </source>
</evidence>
<comment type="caution">
    <text evidence="11">The sequence shown here is derived from an EMBL/GenBank/DDBJ whole genome shotgun (WGS) entry which is preliminary data.</text>
</comment>
<evidence type="ECO:0000256" key="5">
    <source>
        <dbReference type="ARBA" id="ARBA00023180"/>
    </source>
</evidence>
<evidence type="ECO:0000256" key="1">
    <source>
        <dbReference type="ARBA" id="ARBA00007447"/>
    </source>
</evidence>
<dbReference type="SMR" id="A0A445I4Z2"/>
<evidence type="ECO:0000256" key="9">
    <source>
        <dbReference type="SAM" id="SignalP"/>
    </source>
</evidence>
<keyword evidence="5" id="KW-0325">Glycoprotein</keyword>
<dbReference type="InterPro" id="IPR001969">
    <property type="entry name" value="Aspartic_peptidase_AS"/>
</dbReference>
<dbReference type="CDD" id="cd05476">
    <property type="entry name" value="pepsin_A_like_plant"/>
    <property type="match status" value="1"/>
</dbReference>
<feature type="chain" id="PRO_5019494476" evidence="9">
    <location>
        <begin position="19"/>
        <end position="543"/>
    </location>
</feature>
<keyword evidence="3 7" id="KW-0064">Aspartyl protease</keyword>
<keyword evidence="4 7" id="KW-0378">Hydrolase</keyword>
<dbReference type="Pfam" id="PF14543">
    <property type="entry name" value="TAXi_N"/>
    <property type="match status" value="1"/>
</dbReference>
<evidence type="ECO:0000256" key="4">
    <source>
        <dbReference type="ARBA" id="ARBA00022801"/>
    </source>
</evidence>
<keyword evidence="9" id="KW-0732">Signal</keyword>
<comment type="similarity">
    <text evidence="1 7">Belongs to the peptidase A1 family.</text>
</comment>
<evidence type="ECO:0000256" key="7">
    <source>
        <dbReference type="RuleBase" id="RU000454"/>
    </source>
</evidence>
<dbReference type="InterPro" id="IPR021109">
    <property type="entry name" value="Peptidase_aspartic_dom_sf"/>
</dbReference>
<sequence>MVMKVSLILVLLSIFCVTFKPYTEDDDQNYHNNDPTLTNKEFYKGAKSSESTRLNKEEDGDDATSAKPDKRSAKLQLRRRPINHGNEPKTHALDSAIRDLVRIQTLHRKIIEKKDTKSMSRKQEVKESITIQQQNNLANAFVASLESSKGEFSGNIMATLESGASLGTGEYFLDMFVGTPPKHVWLILDTGSDLSWIQCDPCYDCFEQNGSHYYPKDSSTYRNISCYDPRCQLVSSSDPLQHCKAENQTCPYFYDYADGSNTTGDFASETFTVNLTWPNGKEKFKQVVDVMFGCGHWNKGFFYGASGLLGLGRGPISFPSQIQSIYGHSFSYCLTDLFSNTSVSSKLIFGEDKELLNNHNLNFTTLLAGEETPDETFYYLQIKSIMVGGEVLDISEQTWHWSSEGAAADAGGGTIIDSGSTLTFFPDSAYDIIKEAFEKKIKLQQIAADDFVMSPCYNVSGAMMQVELPDFGIHFADGGVWNFPAENYFYQYEPDEVICLAIMKTPNHSHLTIIGNLLQQNFHILYDVKRSRLGYSPRRCAEV</sequence>
<proteinExistence type="inferred from homology"/>
<keyword evidence="12" id="KW-1185">Reference proteome</keyword>
<evidence type="ECO:0000256" key="8">
    <source>
        <dbReference type="SAM" id="MobiDB-lite"/>
    </source>
</evidence>
<feature type="domain" description="Peptidase A1" evidence="10">
    <location>
        <begin position="171"/>
        <end position="536"/>
    </location>
</feature>
<keyword evidence="2 7" id="KW-0645">Protease</keyword>
<dbReference type="FunFam" id="2.40.70.10:FF:000034">
    <property type="entry name" value="Aspartyl protease family protein"/>
    <property type="match status" value="1"/>
</dbReference>
<dbReference type="InterPro" id="IPR032861">
    <property type="entry name" value="TAXi_N"/>
</dbReference>
<organism evidence="11 12">
    <name type="scientific">Glycine soja</name>
    <name type="common">Wild soybean</name>
    <dbReference type="NCBI Taxonomy" id="3848"/>
    <lineage>
        <taxon>Eukaryota</taxon>
        <taxon>Viridiplantae</taxon>
        <taxon>Streptophyta</taxon>
        <taxon>Embryophyta</taxon>
        <taxon>Tracheophyta</taxon>
        <taxon>Spermatophyta</taxon>
        <taxon>Magnoliopsida</taxon>
        <taxon>eudicotyledons</taxon>
        <taxon>Gunneridae</taxon>
        <taxon>Pentapetalae</taxon>
        <taxon>rosids</taxon>
        <taxon>fabids</taxon>
        <taxon>Fabales</taxon>
        <taxon>Fabaceae</taxon>
        <taxon>Papilionoideae</taxon>
        <taxon>50 kb inversion clade</taxon>
        <taxon>NPAAA clade</taxon>
        <taxon>indigoferoid/millettioid clade</taxon>
        <taxon>Phaseoleae</taxon>
        <taxon>Glycine</taxon>
        <taxon>Glycine subgen. Soja</taxon>
    </lineage>
</organism>
<protein>
    <submittedName>
        <fullName evidence="11">Aspartic proteinase nepenthesin-2</fullName>
    </submittedName>
</protein>
<dbReference type="GO" id="GO:0004190">
    <property type="term" value="F:aspartic-type endopeptidase activity"/>
    <property type="evidence" value="ECO:0007669"/>
    <property type="project" value="UniProtKB-KW"/>
</dbReference>
<gene>
    <name evidence="11" type="ORF">D0Y65_030707</name>
</gene>
<dbReference type="Pfam" id="PF14541">
    <property type="entry name" value="TAXi_C"/>
    <property type="match status" value="1"/>
</dbReference>
<dbReference type="EMBL" id="QZWG01000011">
    <property type="protein sequence ID" value="RZB81065.1"/>
    <property type="molecule type" value="Genomic_DNA"/>
</dbReference>
<feature type="region of interest" description="Disordered" evidence="8">
    <location>
        <begin position="45"/>
        <end position="90"/>
    </location>
</feature>
<dbReference type="SUPFAM" id="SSF50630">
    <property type="entry name" value="Acid proteases"/>
    <property type="match status" value="1"/>
</dbReference>
<evidence type="ECO:0000256" key="2">
    <source>
        <dbReference type="ARBA" id="ARBA00022670"/>
    </source>
</evidence>
<dbReference type="AlphaFoldDB" id="A0A445I4Z2"/>
<feature type="active site" evidence="6">
    <location>
        <position position="189"/>
    </location>
</feature>